<evidence type="ECO:0000256" key="2">
    <source>
        <dbReference type="ARBA" id="ARBA00023015"/>
    </source>
</evidence>
<protein>
    <recommendedName>
        <fullName evidence="6">TF-B3 domain-containing protein</fullName>
    </recommendedName>
</protein>
<reference evidence="7 8" key="1">
    <citation type="submission" date="2019-04" db="EMBL/GenBank/DDBJ databases">
        <title>An improved genome assembly and genetic linkage map for asparagus bean, Vigna unguiculata ssp. sesquipedialis.</title>
        <authorList>
            <person name="Xia Q."/>
            <person name="Zhang R."/>
            <person name="Dong Y."/>
        </authorList>
    </citation>
    <scope>NUCLEOTIDE SEQUENCE [LARGE SCALE GENOMIC DNA]</scope>
    <source>
        <tissue evidence="7">Leaf</tissue>
    </source>
</reference>
<keyword evidence="5" id="KW-0539">Nucleus</keyword>
<evidence type="ECO:0000256" key="5">
    <source>
        <dbReference type="ARBA" id="ARBA00023242"/>
    </source>
</evidence>
<feature type="domain" description="TF-B3" evidence="6">
    <location>
        <begin position="67"/>
        <end position="142"/>
    </location>
</feature>
<evidence type="ECO:0000256" key="4">
    <source>
        <dbReference type="ARBA" id="ARBA00023163"/>
    </source>
</evidence>
<dbReference type="InterPro" id="IPR003340">
    <property type="entry name" value="B3_DNA-bd"/>
</dbReference>
<evidence type="ECO:0000259" key="6">
    <source>
        <dbReference type="Pfam" id="PF02362"/>
    </source>
</evidence>
<dbReference type="GO" id="GO:0003677">
    <property type="term" value="F:DNA binding"/>
    <property type="evidence" value="ECO:0007669"/>
    <property type="project" value="UniProtKB-KW"/>
</dbReference>
<dbReference type="Pfam" id="PF02362">
    <property type="entry name" value="B3"/>
    <property type="match status" value="1"/>
</dbReference>
<evidence type="ECO:0000313" key="7">
    <source>
        <dbReference type="EMBL" id="QCD82496.1"/>
    </source>
</evidence>
<keyword evidence="2" id="KW-0805">Transcription regulation</keyword>
<comment type="subcellular location">
    <subcellularLocation>
        <location evidence="1">Nucleus</location>
    </subcellularLocation>
</comment>
<gene>
    <name evidence="7" type="ORF">DEO72_LG2g2835</name>
</gene>
<keyword evidence="4" id="KW-0804">Transcription</keyword>
<dbReference type="Gene3D" id="2.40.330.10">
    <property type="entry name" value="DNA-binding pseudobarrel domain"/>
    <property type="match status" value="1"/>
</dbReference>
<evidence type="ECO:0000256" key="3">
    <source>
        <dbReference type="ARBA" id="ARBA00023125"/>
    </source>
</evidence>
<evidence type="ECO:0000256" key="1">
    <source>
        <dbReference type="ARBA" id="ARBA00004123"/>
    </source>
</evidence>
<dbReference type="SUPFAM" id="SSF101936">
    <property type="entry name" value="DNA-binding pseudobarrel domain"/>
    <property type="match status" value="1"/>
</dbReference>
<keyword evidence="3" id="KW-0238">DNA-binding</keyword>
<dbReference type="InterPro" id="IPR015300">
    <property type="entry name" value="DNA-bd_pseudobarrel_sf"/>
</dbReference>
<sequence>MYNLRLLYFLTIRYIGGNLFHLRIFDWDWTEINYPNPKKESQFTKPVRSVKFFTCFCVDFPLNTYLDSQFAARALVKNKENHELRNSNGCSWSCTVRWAKKRTYECFLSCGCKSLCAENGFKAGDVITFGVDKMRSPTINVRKT</sequence>
<organism evidence="7 8">
    <name type="scientific">Vigna unguiculata</name>
    <name type="common">Cowpea</name>
    <dbReference type="NCBI Taxonomy" id="3917"/>
    <lineage>
        <taxon>Eukaryota</taxon>
        <taxon>Viridiplantae</taxon>
        <taxon>Streptophyta</taxon>
        <taxon>Embryophyta</taxon>
        <taxon>Tracheophyta</taxon>
        <taxon>Spermatophyta</taxon>
        <taxon>Magnoliopsida</taxon>
        <taxon>eudicotyledons</taxon>
        <taxon>Gunneridae</taxon>
        <taxon>Pentapetalae</taxon>
        <taxon>rosids</taxon>
        <taxon>fabids</taxon>
        <taxon>Fabales</taxon>
        <taxon>Fabaceae</taxon>
        <taxon>Papilionoideae</taxon>
        <taxon>50 kb inversion clade</taxon>
        <taxon>NPAAA clade</taxon>
        <taxon>indigoferoid/millettioid clade</taxon>
        <taxon>Phaseoleae</taxon>
        <taxon>Vigna</taxon>
    </lineage>
</organism>
<dbReference type="GO" id="GO:0005634">
    <property type="term" value="C:nucleus"/>
    <property type="evidence" value="ECO:0007669"/>
    <property type="project" value="UniProtKB-SubCell"/>
</dbReference>
<evidence type="ECO:0000313" key="8">
    <source>
        <dbReference type="Proteomes" id="UP000501690"/>
    </source>
</evidence>
<dbReference type="EMBL" id="CP039346">
    <property type="protein sequence ID" value="QCD82496.1"/>
    <property type="molecule type" value="Genomic_DNA"/>
</dbReference>
<accession>A0A4D6L1Z6</accession>
<name>A0A4D6L1Z6_VIGUN</name>
<dbReference type="Proteomes" id="UP000501690">
    <property type="component" value="Linkage Group LG2"/>
</dbReference>
<keyword evidence="8" id="KW-1185">Reference proteome</keyword>
<proteinExistence type="predicted"/>
<dbReference type="AlphaFoldDB" id="A0A4D6L1Z6"/>